<accession>A0AAD9VKD9</accession>
<sequence length="314" mass="36068">MTTAAIISGLGGLSACYYQYIHCKYTECCTDEYIQLDLQKLEKLLKNKLYGQHIAHKTIINALQGYLNQHEQAKALTLSFHGTPGTGKNYVAKFIAESLYKKGTESKYFHFFNGRTTFPLKSEVEKYKIQLTTMIREALQTCPRSLFVFDEIDKMPEGILNALVPFLDYNTFSIEETTNKAIFIFLSNTGSRQIVQRLISLWEKGVKRHETRLQDFENLISIGAFNEKGGFHLSDTIETSVIDHYIPFLPLEESHVKKCAKMAFQRRKIQPTEEMIEEALSHLTFDPPPHNLYSKSGCKRIDQKVATIMYTHVK</sequence>
<dbReference type="PANTHER" id="PTHR10760">
    <property type="entry name" value="TORSIN"/>
    <property type="match status" value="1"/>
</dbReference>
<evidence type="ECO:0000256" key="1">
    <source>
        <dbReference type="ARBA" id="ARBA00006235"/>
    </source>
</evidence>
<comment type="caution">
    <text evidence="3">The sequence shown here is derived from an EMBL/GenBank/DDBJ whole genome shotgun (WGS) entry which is preliminary data.</text>
</comment>
<dbReference type="AlphaFoldDB" id="A0AAD9VKD9"/>
<dbReference type="Proteomes" id="UP001258017">
    <property type="component" value="Unassembled WGS sequence"/>
</dbReference>
<reference evidence="3" key="2">
    <citation type="journal article" date="2023" name="Commun. Biol.">
        <title>Intrasexual cuticular hydrocarbon dimorphism in a wasp sheds light on hydrocarbon biosynthesis genes in Hymenoptera.</title>
        <authorList>
            <person name="Moris V.C."/>
            <person name="Podsiadlowski L."/>
            <person name="Martin S."/>
            <person name="Oeyen J.P."/>
            <person name="Donath A."/>
            <person name="Petersen M."/>
            <person name="Wilbrandt J."/>
            <person name="Misof B."/>
            <person name="Liedtke D."/>
            <person name="Thamm M."/>
            <person name="Scheiner R."/>
            <person name="Schmitt T."/>
            <person name="Niehuis O."/>
        </authorList>
    </citation>
    <scope>NUCLEOTIDE SEQUENCE</scope>
    <source>
        <strain evidence="3">GBR_01_08_01A</strain>
    </source>
</reference>
<dbReference type="InterPro" id="IPR027417">
    <property type="entry name" value="P-loop_NTPase"/>
</dbReference>
<feature type="domain" description="Torsin-1A C-terminal" evidence="2">
    <location>
        <begin position="251"/>
        <end position="305"/>
    </location>
</feature>
<reference evidence="3" key="1">
    <citation type="submission" date="2021-08" db="EMBL/GenBank/DDBJ databases">
        <authorList>
            <person name="Misof B."/>
            <person name="Oliver O."/>
            <person name="Podsiadlowski L."/>
            <person name="Donath A."/>
            <person name="Peters R."/>
            <person name="Mayer C."/>
            <person name="Rust J."/>
            <person name="Gunkel S."/>
            <person name="Lesny P."/>
            <person name="Martin S."/>
            <person name="Oeyen J.P."/>
            <person name="Petersen M."/>
            <person name="Panagiotis P."/>
            <person name="Wilbrandt J."/>
            <person name="Tanja T."/>
        </authorList>
    </citation>
    <scope>NUCLEOTIDE SEQUENCE</scope>
    <source>
        <strain evidence="3">GBR_01_08_01A</strain>
        <tissue evidence="3">Thorax + abdomen</tissue>
    </source>
</reference>
<dbReference type="GO" id="GO:0005524">
    <property type="term" value="F:ATP binding"/>
    <property type="evidence" value="ECO:0007669"/>
    <property type="project" value="InterPro"/>
</dbReference>
<dbReference type="GO" id="GO:0016887">
    <property type="term" value="F:ATP hydrolysis activity"/>
    <property type="evidence" value="ECO:0007669"/>
    <property type="project" value="InterPro"/>
</dbReference>
<proteinExistence type="inferred from homology"/>
<dbReference type="Gene3D" id="3.40.50.300">
    <property type="entry name" value="P-loop containing nucleotide triphosphate hydrolases"/>
    <property type="match status" value="1"/>
</dbReference>
<dbReference type="InterPro" id="IPR001270">
    <property type="entry name" value="ClpA/B"/>
</dbReference>
<protein>
    <recommendedName>
        <fullName evidence="2">Torsin-1A C-terminal domain-containing protein</fullName>
    </recommendedName>
</protein>
<dbReference type="GO" id="GO:0071218">
    <property type="term" value="P:cellular response to misfolded protein"/>
    <property type="evidence" value="ECO:0007669"/>
    <property type="project" value="TreeGrafter"/>
</dbReference>
<dbReference type="InterPro" id="IPR010448">
    <property type="entry name" value="Torsin"/>
</dbReference>
<dbReference type="Pfam" id="PF21376">
    <property type="entry name" value="TOR1A_C"/>
    <property type="match status" value="1"/>
</dbReference>
<comment type="similarity">
    <text evidence="1">Belongs to the ClpA/ClpB family. Torsin subfamily.</text>
</comment>
<dbReference type="CDD" id="cd00009">
    <property type="entry name" value="AAA"/>
    <property type="match status" value="1"/>
</dbReference>
<organism evidence="3 4">
    <name type="scientific">Odynerus spinipes</name>
    <dbReference type="NCBI Taxonomy" id="1348599"/>
    <lineage>
        <taxon>Eukaryota</taxon>
        <taxon>Metazoa</taxon>
        <taxon>Ecdysozoa</taxon>
        <taxon>Arthropoda</taxon>
        <taxon>Hexapoda</taxon>
        <taxon>Insecta</taxon>
        <taxon>Pterygota</taxon>
        <taxon>Neoptera</taxon>
        <taxon>Endopterygota</taxon>
        <taxon>Hymenoptera</taxon>
        <taxon>Apocrita</taxon>
        <taxon>Aculeata</taxon>
        <taxon>Vespoidea</taxon>
        <taxon>Vespidae</taxon>
        <taxon>Eumeninae</taxon>
        <taxon>Odynerus</taxon>
    </lineage>
</organism>
<dbReference type="PRINTS" id="PR00300">
    <property type="entry name" value="CLPPROTEASEA"/>
</dbReference>
<dbReference type="SUPFAM" id="SSF52540">
    <property type="entry name" value="P-loop containing nucleoside triphosphate hydrolases"/>
    <property type="match status" value="1"/>
</dbReference>
<name>A0AAD9VKD9_9HYME</name>
<dbReference type="GO" id="GO:0012505">
    <property type="term" value="C:endomembrane system"/>
    <property type="evidence" value="ECO:0007669"/>
    <property type="project" value="UniProtKB-ARBA"/>
</dbReference>
<evidence type="ECO:0000313" key="4">
    <source>
        <dbReference type="Proteomes" id="UP001258017"/>
    </source>
</evidence>
<dbReference type="Pfam" id="PF06309">
    <property type="entry name" value="Torsin"/>
    <property type="match status" value="1"/>
</dbReference>
<dbReference type="InterPro" id="IPR049337">
    <property type="entry name" value="TOR1A_C"/>
</dbReference>
<dbReference type="EMBL" id="JAIFRP010004402">
    <property type="protein sequence ID" value="KAK2576995.1"/>
    <property type="molecule type" value="Genomic_DNA"/>
</dbReference>
<keyword evidence="4" id="KW-1185">Reference proteome</keyword>
<evidence type="ECO:0000313" key="3">
    <source>
        <dbReference type="EMBL" id="KAK2576995.1"/>
    </source>
</evidence>
<dbReference type="GO" id="GO:0005737">
    <property type="term" value="C:cytoplasm"/>
    <property type="evidence" value="ECO:0007669"/>
    <property type="project" value="UniProtKB-ARBA"/>
</dbReference>
<dbReference type="PANTHER" id="PTHR10760:SF2">
    <property type="entry name" value="LD13476P-RELATED"/>
    <property type="match status" value="1"/>
</dbReference>
<gene>
    <name evidence="3" type="ORF">KPH14_011957</name>
</gene>
<evidence type="ECO:0000259" key="2">
    <source>
        <dbReference type="Pfam" id="PF21376"/>
    </source>
</evidence>